<sequence>MEAALGVTSIYCWCELPRRDLDLPANCRYCDVAVAPVGVAAVAMVGIADERDRLFQFARCYTEDDDEDPRLRPRTISEEAFLTRLRKRQNPQAPIGSRVIGFSGDKYGVSEPSNLPIAPTGLNWNGKEAITINQLQKMRSRRG</sequence>
<dbReference type="AlphaFoldDB" id="A0AAN8TYG9"/>
<comment type="caution">
    <text evidence="1">The sequence shown here is derived from an EMBL/GenBank/DDBJ whole genome shotgun (WGS) entry which is preliminary data.</text>
</comment>
<proteinExistence type="predicted"/>
<keyword evidence="2" id="KW-1185">Reference proteome</keyword>
<accession>A0AAN8TYG9</accession>
<name>A0AAN8TYG9_SOLBU</name>
<organism evidence="1 2">
    <name type="scientific">Solanum bulbocastanum</name>
    <name type="common">Wild potato</name>
    <dbReference type="NCBI Taxonomy" id="147425"/>
    <lineage>
        <taxon>Eukaryota</taxon>
        <taxon>Viridiplantae</taxon>
        <taxon>Streptophyta</taxon>
        <taxon>Embryophyta</taxon>
        <taxon>Tracheophyta</taxon>
        <taxon>Spermatophyta</taxon>
        <taxon>Magnoliopsida</taxon>
        <taxon>eudicotyledons</taxon>
        <taxon>Gunneridae</taxon>
        <taxon>Pentapetalae</taxon>
        <taxon>asterids</taxon>
        <taxon>lamiids</taxon>
        <taxon>Solanales</taxon>
        <taxon>Solanaceae</taxon>
        <taxon>Solanoideae</taxon>
        <taxon>Solaneae</taxon>
        <taxon>Solanum</taxon>
    </lineage>
</organism>
<reference evidence="1 2" key="1">
    <citation type="submission" date="2024-02" db="EMBL/GenBank/DDBJ databases">
        <title>de novo genome assembly of Solanum bulbocastanum strain 11H21.</title>
        <authorList>
            <person name="Hosaka A.J."/>
        </authorList>
    </citation>
    <scope>NUCLEOTIDE SEQUENCE [LARGE SCALE GENOMIC DNA]</scope>
    <source>
        <tissue evidence="1">Young leaves</tissue>
    </source>
</reference>
<gene>
    <name evidence="1" type="ORF">RDI58_007030</name>
</gene>
<evidence type="ECO:0000313" key="1">
    <source>
        <dbReference type="EMBL" id="KAK6793577.1"/>
    </source>
</evidence>
<dbReference type="EMBL" id="JBANQN010000003">
    <property type="protein sequence ID" value="KAK6793577.1"/>
    <property type="molecule type" value="Genomic_DNA"/>
</dbReference>
<dbReference type="Proteomes" id="UP001371456">
    <property type="component" value="Unassembled WGS sequence"/>
</dbReference>
<evidence type="ECO:0000313" key="2">
    <source>
        <dbReference type="Proteomes" id="UP001371456"/>
    </source>
</evidence>
<protein>
    <submittedName>
        <fullName evidence="1">Uncharacterized protein</fullName>
    </submittedName>
</protein>